<dbReference type="SMART" id="SM00421">
    <property type="entry name" value="HTH_LUXR"/>
    <property type="match status" value="1"/>
</dbReference>
<evidence type="ECO:0000259" key="3">
    <source>
        <dbReference type="PROSITE" id="PS50043"/>
    </source>
</evidence>
<dbReference type="PROSITE" id="PS50110">
    <property type="entry name" value="RESPONSE_REGULATORY"/>
    <property type="match status" value="1"/>
</dbReference>
<proteinExistence type="predicted"/>
<evidence type="ECO:0000256" key="1">
    <source>
        <dbReference type="ARBA" id="ARBA00023125"/>
    </source>
</evidence>
<reference evidence="5 6" key="1">
    <citation type="journal article" date="2018" name="Int. J. Syst. Evol. Microbiol.">
        <title>Parvibium lacunae gen. nov., sp. nov., a new member of the family Alcaligenaceae isolated from a freshwater pond.</title>
        <authorList>
            <person name="Chen W.M."/>
            <person name="Xie P.B."/>
            <person name="Hsu M.Y."/>
            <person name="Sheu S.Y."/>
        </authorList>
    </citation>
    <scope>NUCLEOTIDE SEQUENCE [LARGE SCALE GENOMIC DNA]</scope>
    <source>
        <strain evidence="5 6">KMB9</strain>
    </source>
</reference>
<dbReference type="AlphaFoldDB" id="A0A368L0H4"/>
<dbReference type="InterPro" id="IPR000792">
    <property type="entry name" value="Tscrpt_reg_LuxR_C"/>
</dbReference>
<comment type="caution">
    <text evidence="5">The sequence shown here is derived from an EMBL/GenBank/DDBJ whole genome shotgun (WGS) entry which is preliminary data.</text>
</comment>
<evidence type="ECO:0000256" key="2">
    <source>
        <dbReference type="PROSITE-ProRule" id="PRU00169"/>
    </source>
</evidence>
<protein>
    <submittedName>
        <fullName evidence="5">DNA-binding response regulator</fullName>
    </submittedName>
</protein>
<keyword evidence="6" id="KW-1185">Reference proteome</keyword>
<dbReference type="RefSeq" id="WP_114403191.1">
    <property type="nucleotide sequence ID" value="NZ_QPGB01000004.1"/>
</dbReference>
<dbReference type="PRINTS" id="PR00038">
    <property type="entry name" value="HTHLUXR"/>
</dbReference>
<dbReference type="GO" id="GO:0006355">
    <property type="term" value="P:regulation of DNA-templated transcription"/>
    <property type="evidence" value="ECO:0007669"/>
    <property type="project" value="InterPro"/>
</dbReference>
<feature type="domain" description="HTH luxR-type" evidence="3">
    <location>
        <begin position="144"/>
        <end position="209"/>
    </location>
</feature>
<dbReference type="InterPro" id="IPR016032">
    <property type="entry name" value="Sig_transdc_resp-reg_C-effctor"/>
</dbReference>
<evidence type="ECO:0000313" key="6">
    <source>
        <dbReference type="Proteomes" id="UP000252357"/>
    </source>
</evidence>
<dbReference type="InterPro" id="IPR051015">
    <property type="entry name" value="EvgA-like"/>
</dbReference>
<dbReference type="SUPFAM" id="SSF52172">
    <property type="entry name" value="CheY-like"/>
    <property type="match status" value="1"/>
</dbReference>
<dbReference type="GO" id="GO:0003677">
    <property type="term" value="F:DNA binding"/>
    <property type="evidence" value="ECO:0007669"/>
    <property type="project" value="UniProtKB-KW"/>
</dbReference>
<dbReference type="PROSITE" id="PS50043">
    <property type="entry name" value="HTH_LUXR_2"/>
    <property type="match status" value="1"/>
</dbReference>
<dbReference type="PANTHER" id="PTHR45566">
    <property type="entry name" value="HTH-TYPE TRANSCRIPTIONAL REGULATOR YHJB-RELATED"/>
    <property type="match status" value="1"/>
</dbReference>
<dbReference type="Pfam" id="PF00196">
    <property type="entry name" value="GerE"/>
    <property type="match status" value="1"/>
</dbReference>
<keyword evidence="2" id="KW-0597">Phosphoprotein</keyword>
<dbReference type="GO" id="GO:0000160">
    <property type="term" value="P:phosphorelay signal transduction system"/>
    <property type="evidence" value="ECO:0007669"/>
    <property type="project" value="InterPro"/>
</dbReference>
<dbReference type="Gene3D" id="3.40.50.2300">
    <property type="match status" value="1"/>
</dbReference>
<dbReference type="InterPro" id="IPR036388">
    <property type="entry name" value="WH-like_DNA-bd_sf"/>
</dbReference>
<evidence type="ECO:0000259" key="4">
    <source>
        <dbReference type="PROSITE" id="PS50110"/>
    </source>
</evidence>
<dbReference type="OrthoDB" id="9794397at2"/>
<feature type="modified residue" description="4-aspartylphosphate" evidence="2">
    <location>
        <position position="59"/>
    </location>
</feature>
<evidence type="ECO:0000313" key="5">
    <source>
        <dbReference type="EMBL" id="RCS57049.1"/>
    </source>
</evidence>
<dbReference type="SMART" id="SM00448">
    <property type="entry name" value="REC"/>
    <property type="match status" value="1"/>
</dbReference>
<gene>
    <name evidence="5" type="ORF">DU000_09590</name>
</gene>
<dbReference type="InterPro" id="IPR011006">
    <property type="entry name" value="CheY-like_superfamily"/>
</dbReference>
<dbReference type="CDD" id="cd06170">
    <property type="entry name" value="LuxR_C_like"/>
    <property type="match status" value="1"/>
</dbReference>
<dbReference type="PANTHER" id="PTHR45566:SF2">
    <property type="entry name" value="NARL SUBFAMILY"/>
    <property type="match status" value="1"/>
</dbReference>
<accession>A0A368L0H4</accession>
<dbReference type="Gene3D" id="1.10.10.10">
    <property type="entry name" value="Winged helix-like DNA-binding domain superfamily/Winged helix DNA-binding domain"/>
    <property type="match status" value="1"/>
</dbReference>
<dbReference type="EMBL" id="QPGB01000004">
    <property type="protein sequence ID" value="RCS57049.1"/>
    <property type="molecule type" value="Genomic_DNA"/>
</dbReference>
<keyword evidence="1 5" id="KW-0238">DNA-binding</keyword>
<dbReference type="SUPFAM" id="SSF46894">
    <property type="entry name" value="C-terminal effector domain of the bipartite response regulators"/>
    <property type="match status" value="1"/>
</dbReference>
<dbReference type="Pfam" id="PF00072">
    <property type="entry name" value="Response_reg"/>
    <property type="match status" value="1"/>
</dbReference>
<name>A0A368L0H4_9BURK</name>
<organism evidence="5 6">
    <name type="scientific">Parvibium lacunae</name>
    <dbReference type="NCBI Taxonomy" id="1888893"/>
    <lineage>
        <taxon>Bacteria</taxon>
        <taxon>Pseudomonadati</taxon>
        <taxon>Pseudomonadota</taxon>
        <taxon>Betaproteobacteria</taxon>
        <taxon>Burkholderiales</taxon>
        <taxon>Alcaligenaceae</taxon>
        <taxon>Parvibium</taxon>
    </lineage>
</organism>
<dbReference type="InterPro" id="IPR001789">
    <property type="entry name" value="Sig_transdc_resp-reg_receiver"/>
</dbReference>
<feature type="domain" description="Response regulatory" evidence="4">
    <location>
        <begin position="10"/>
        <end position="125"/>
    </location>
</feature>
<dbReference type="Proteomes" id="UP000252357">
    <property type="component" value="Unassembled WGS sequence"/>
</dbReference>
<sequence>MTENKSLSAVVWVIEDHPLYRDALALLLQAQLSVTAFTFDGVAAALASQQPAPDLMLVDFNLQGNETGTRALNALRARFPSVTLVSHSAVEDPICVQAALQAGAQAFISKAISPEGLVTQLQQLIAATPVLPYWINADGPQPLSRAEPFVFTERQHDIIKMMLRGKSNKEIALELALAEITVKQHLSKIFEKLGVNTRTQAIAKLNTTFHEIPKAQN</sequence>